<evidence type="ECO:0000313" key="9">
    <source>
        <dbReference type="Proteomes" id="UP000628442"/>
    </source>
</evidence>
<evidence type="ECO:0000313" key="6">
    <source>
        <dbReference type="EMBL" id="GGY64255.1"/>
    </source>
</evidence>
<reference evidence="6" key="3">
    <citation type="submission" date="2022-12" db="EMBL/GenBank/DDBJ databases">
        <authorList>
            <person name="Sun Q."/>
            <person name="Kim S."/>
        </authorList>
    </citation>
    <scope>NUCLEOTIDE SEQUENCE</scope>
    <source>
        <strain evidence="6">KCTC 12343</strain>
    </source>
</reference>
<evidence type="ECO:0000313" key="8">
    <source>
        <dbReference type="Proteomes" id="UP000292307"/>
    </source>
</evidence>
<name>A0A411X2L3_9BURK</name>
<feature type="transmembrane region" description="Helical" evidence="5">
    <location>
        <begin position="73"/>
        <end position="91"/>
    </location>
</feature>
<protein>
    <submittedName>
        <fullName evidence="6">MFS transporter</fullName>
    </submittedName>
</protein>
<keyword evidence="2 5" id="KW-0812">Transmembrane</keyword>
<feature type="transmembrane region" description="Helical" evidence="5">
    <location>
        <begin position="299"/>
        <end position="321"/>
    </location>
</feature>
<dbReference type="AlphaFoldDB" id="A0A411X2L3"/>
<sequence>MPDLGKARIAAMSVLFCNGVIYASWGTHVPTIKDKFSLSEANLSLSMLSVALGGILIMAWAGRWIAKVGSARASVNSGVLMALAAFGILLMPQYTLLLFWLALYGAMSAVNDVAANSQAAVIEATFERPVIGSLHGAFSLGGMFGALVSSGWQAMQWPNQWHLAAVCTLCAVLTLSTARWLLPEPAAHASEDGGAHGSQPLAPAARRKLVVLGCLAFLALIVEGAMYDWTAVYMRDVAMASGGFVSAGYAAFSIGMATGRFTGDPVRARFSEGALVVASCALCAAGLGLALLLPAVPTALAGFLVCGLGVANIIPVMFSSAGRIALANGVSPSTGLAITTRLAYVGLLVGPVIVGFVAHRSDLRTALALSLLGVVAIAVASRRVFAFDGPAVPQPSRV</sequence>
<dbReference type="GO" id="GO:0016020">
    <property type="term" value="C:membrane"/>
    <property type="evidence" value="ECO:0007669"/>
    <property type="project" value="UniProtKB-SubCell"/>
</dbReference>
<evidence type="ECO:0000256" key="5">
    <source>
        <dbReference type="SAM" id="Phobius"/>
    </source>
</evidence>
<gene>
    <name evidence="7" type="ORF">EYF70_22075</name>
    <name evidence="6" type="ORF">GCM10007387_53270</name>
</gene>
<feature type="transmembrane region" description="Helical" evidence="5">
    <location>
        <begin position="365"/>
        <end position="385"/>
    </location>
</feature>
<dbReference type="RefSeq" id="WP_131147322.1">
    <property type="nucleotide sequence ID" value="NZ_BMWV01000018.1"/>
</dbReference>
<keyword evidence="4 5" id="KW-0472">Membrane</keyword>
<evidence type="ECO:0000256" key="3">
    <source>
        <dbReference type="ARBA" id="ARBA00022989"/>
    </source>
</evidence>
<accession>A0A411X2L3</accession>
<evidence type="ECO:0000256" key="2">
    <source>
        <dbReference type="ARBA" id="ARBA00022692"/>
    </source>
</evidence>
<dbReference type="CDD" id="cd17393">
    <property type="entry name" value="MFS_MosC_like"/>
    <property type="match status" value="1"/>
</dbReference>
<evidence type="ECO:0000256" key="4">
    <source>
        <dbReference type="ARBA" id="ARBA00023136"/>
    </source>
</evidence>
<feature type="transmembrane region" description="Helical" evidence="5">
    <location>
        <begin position="342"/>
        <end position="359"/>
    </location>
</feature>
<dbReference type="InterPro" id="IPR051788">
    <property type="entry name" value="MFS_Transporter"/>
</dbReference>
<evidence type="ECO:0000256" key="1">
    <source>
        <dbReference type="ARBA" id="ARBA00004141"/>
    </source>
</evidence>
<comment type="subcellular location">
    <subcellularLocation>
        <location evidence="1">Membrane</location>
        <topology evidence="1">Multi-pass membrane protein</topology>
    </subcellularLocation>
</comment>
<dbReference type="Gene3D" id="1.20.1250.20">
    <property type="entry name" value="MFS general substrate transporter like domains"/>
    <property type="match status" value="1"/>
</dbReference>
<feature type="transmembrane region" description="Helical" evidence="5">
    <location>
        <begin position="209"/>
        <end position="227"/>
    </location>
</feature>
<feature type="transmembrane region" description="Helical" evidence="5">
    <location>
        <begin position="7"/>
        <end position="25"/>
    </location>
</feature>
<reference evidence="6" key="1">
    <citation type="journal article" date="2014" name="Int. J. Syst. Evol. Microbiol.">
        <title>Complete genome sequence of Corynebacterium casei LMG S-19264T (=DSM 44701T), isolated from a smear-ripened cheese.</title>
        <authorList>
            <consortium name="US DOE Joint Genome Institute (JGI-PGF)"/>
            <person name="Walter F."/>
            <person name="Albersmeier A."/>
            <person name="Kalinowski J."/>
            <person name="Ruckert C."/>
        </authorList>
    </citation>
    <scope>NUCLEOTIDE SEQUENCE</scope>
    <source>
        <strain evidence="6">KCTC 12343</strain>
    </source>
</reference>
<reference evidence="7 8" key="2">
    <citation type="submission" date="2019-02" db="EMBL/GenBank/DDBJ databases">
        <title>Draft Genome Sequences of Six Type Strains of the Genus Massilia.</title>
        <authorList>
            <person name="Miess H."/>
            <person name="Frediansyhah A."/>
            <person name="Gross H."/>
        </authorList>
    </citation>
    <scope>NUCLEOTIDE SEQUENCE [LARGE SCALE GENOMIC DNA]</scope>
    <source>
        <strain evidence="7 8">DSM 17472</strain>
    </source>
</reference>
<keyword evidence="8" id="KW-1185">Reference proteome</keyword>
<dbReference type="Proteomes" id="UP000292307">
    <property type="component" value="Chromosome"/>
</dbReference>
<dbReference type="Pfam" id="PF07690">
    <property type="entry name" value="MFS_1"/>
    <property type="match status" value="1"/>
</dbReference>
<organism evidence="6 9">
    <name type="scientific">Pseudoduganella albidiflava</name>
    <dbReference type="NCBI Taxonomy" id="321983"/>
    <lineage>
        <taxon>Bacteria</taxon>
        <taxon>Pseudomonadati</taxon>
        <taxon>Pseudomonadota</taxon>
        <taxon>Betaproteobacteria</taxon>
        <taxon>Burkholderiales</taxon>
        <taxon>Oxalobacteraceae</taxon>
        <taxon>Telluria group</taxon>
        <taxon>Pseudoduganella</taxon>
    </lineage>
</organism>
<feature type="transmembrane region" description="Helical" evidence="5">
    <location>
        <begin position="136"/>
        <end position="155"/>
    </location>
</feature>
<keyword evidence="3 5" id="KW-1133">Transmembrane helix</keyword>
<dbReference type="OrthoDB" id="9810941at2"/>
<proteinExistence type="predicted"/>
<feature type="transmembrane region" description="Helical" evidence="5">
    <location>
        <begin position="45"/>
        <end position="66"/>
    </location>
</feature>
<dbReference type="PANTHER" id="PTHR23514">
    <property type="entry name" value="BYPASS OF STOP CODON PROTEIN 6"/>
    <property type="match status" value="1"/>
</dbReference>
<dbReference type="EMBL" id="BMWV01000018">
    <property type="protein sequence ID" value="GGY64255.1"/>
    <property type="molecule type" value="Genomic_DNA"/>
</dbReference>
<feature type="transmembrane region" description="Helical" evidence="5">
    <location>
        <begin position="239"/>
        <end position="261"/>
    </location>
</feature>
<dbReference type="SUPFAM" id="SSF103473">
    <property type="entry name" value="MFS general substrate transporter"/>
    <property type="match status" value="1"/>
</dbReference>
<feature type="transmembrane region" description="Helical" evidence="5">
    <location>
        <begin position="161"/>
        <end position="182"/>
    </location>
</feature>
<dbReference type="InterPro" id="IPR011701">
    <property type="entry name" value="MFS"/>
</dbReference>
<feature type="transmembrane region" description="Helical" evidence="5">
    <location>
        <begin position="273"/>
        <end position="293"/>
    </location>
</feature>
<evidence type="ECO:0000313" key="7">
    <source>
        <dbReference type="EMBL" id="QBI03219.1"/>
    </source>
</evidence>
<dbReference type="PANTHER" id="PTHR23514:SF13">
    <property type="entry name" value="INNER MEMBRANE PROTEIN YBJJ"/>
    <property type="match status" value="1"/>
</dbReference>
<dbReference type="Proteomes" id="UP000628442">
    <property type="component" value="Unassembled WGS sequence"/>
</dbReference>
<dbReference type="InterPro" id="IPR036259">
    <property type="entry name" value="MFS_trans_sf"/>
</dbReference>
<dbReference type="EMBL" id="CP036401">
    <property type="protein sequence ID" value="QBI03219.1"/>
    <property type="molecule type" value="Genomic_DNA"/>
</dbReference>
<dbReference type="GO" id="GO:0022857">
    <property type="term" value="F:transmembrane transporter activity"/>
    <property type="evidence" value="ECO:0007669"/>
    <property type="project" value="InterPro"/>
</dbReference>